<evidence type="ECO:0000256" key="1">
    <source>
        <dbReference type="ARBA" id="ARBA00005234"/>
    </source>
</evidence>
<reference evidence="8" key="1">
    <citation type="submission" date="2022-10" db="EMBL/GenBank/DDBJ databases">
        <title>Genome assembly of Pristionchus species.</title>
        <authorList>
            <person name="Yoshida K."/>
            <person name="Sommer R.J."/>
        </authorList>
    </citation>
    <scope>NUCLEOTIDE SEQUENCE [LARGE SCALE GENOMIC DNA]</scope>
    <source>
        <strain evidence="8">RS5460</strain>
    </source>
</reference>
<dbReference type="PANTHER" id="PTHR12606:SF141">
    <property type="entry name" value="GH15225P-RELATED"/>
    <property type="match status" value="1"/>
</dbReference>
<dbReference type="GO" id="GO:0060255">
    <property type="term" value="P:regulation of macromolecule metabolic process"/>
    <property type="evidence" value="ECO:0007669"/>
    <property type="project" value="UniProtKB-ARBA"/>
</dbReference>
<dbReference type="PANTHER" id="PTHR12606">
    <property type="entry name" value="SENTRIN/SUMO-SPECIFIC PROTEASE"/>
    <property type="match status" value="1"/>
</dbReference>
<dbReference type="AlphaFoldDB" id="A0AAN5CFS3"/>
<dbReference type="EMBL" id="BTRK01000003">
    <property type="protein sequence ID" value="GMR41614.1"/>
    <property type="molecule type" value="Genomic_DNA"/>
</dbReference>
<feature type="region of interest" description="Disordered" evidence="5">
    <location>
        <begin position="65"/>
        <end position="112"/>
    </location>
</feature>
<dbReference type="Pfam" id="PF02902">
    <property type="entry name" value="Peptidase_C48"/>
    <property type="match status" value="1"/>
</dbReference>
<evidence type="ECO:0000259" key="6">
    <source>
        <dbReference type="PROSITE" id="PS50600"/>
    </source>
</evidence>
<dbReference type="GO" id="GO:0006508">
    <property type="term" value="P:proteolysis"/>
    <property type="evidence" value="ECO:0007669"/>
    <property type="project" value="UniProtKB-KW"/>
</dbReference>
<protein>
    <recommendedName>
        <fullName evidence="6">Ubiquitin-like protease family profile domain-containing protein</fullName>
    </recommendedName>
</protein>
<dbReference type="GO" id="GO:0080090">
    <property type="term" value="P:regulation of primary metabolic process"/>
    <property type="evidence" value="ECO:0007669"/>
    <property type="project" value="UniProtKB-ARBA"/>
</dbReference>
<dbReference type="GO" id="GO:0016929">
    <property type="term" value="F:deSUMOylase activity"/>
    <property type="evidence" value="ECO:0007669"/>
    <property type="project" value="TreeGrafter"/>
</dbReference>
<accession>A0AAN5CFS3</accession>
<feature type="region of interest" description="Disordered" evidence="5">
    <location>
        <begin position="247"/>
        <end position="300"/>
    </location>
</feature>
<keyword evidence="8" id="KW-1185">Reference proteome</keyword>
<dbReference type="SUPFAM" id="SSF54001">
    <property type="entry name" value="Cysteine proteinases"/>
    <property type="match status" value="1"/>
</dbReference>
<dbReference type="PROSITE" id="PS50600">
    <property type="entry name" value="ULP_PROTEASE"/>
    <property type="match status" value="1"/>
</dbReference>
<dbReference type="Proteomes" id="UP001328107">
    <property type="component" value="Unassembled WGS sequence"/>
</dbReference>
<feature type="domain" description="Ubiquitin-like protease family profile" evidence="6">
    <location>
        <begin position="594"/>
        <end position="759"/>
    </location>
</feature>
<feature type="compositionally biased region" description="Polar residues" evidence="5">
    <location>
        <begin position="247"/>
        <end position="263"/>
    </location>
</feature>
<evidence type="ECO:0000256" key="5">
    <source>
        <dbReference type="SAM" id="MobiDB-lite"/>
    </source>
</evidence>
<keyword evidence="2" id="KW-0645">Protease</keyword>
<dbReference type="GO" id="GO:0016926">
    <property type="term" value="P:protein desumoylation"/>
    <property type="evidence" value="ECO:0007669"/>
    <property type="project" value="TreeGrafter"/>
</dbReference>
<organism evidence="7 8">
    <name type="scientific">Pristionchus mayeri</name>
    <dbReference type="NCBI Taxonomy" id="1317129"/>
    <lineage>
        <taxon>Eukaryota</taxon>
        <taxon>Metazoa</taxon>
        <taxon>Ecdysozoa</taxon>
        <taxon>Nematoda</taxon>
        <taxon>Chromadorea</taxon>
        <taxon>Rhabditida</taxon>
        <taxon>Rhabditina</taxon>
        <taxon>Diplogasteromorpha</taxon>
        <taxon>Diplogasteroidea</taxon>
        <taxon>Neodiplogasteridae</taxon>
        <taxon>Pristionchus</taxon>
    </lineage>
</organism>
<comment type="similarity">
    <text evidence="1">Belongs to the peptidase C48 family.</text>
</comment>
<feature type="compositionally biased region" description="Acidic residues" evidence="5">
    <location>
        <begin position="72"/>
        <end position="112"/>
    </location>
</feature>
<evidence type="ECO:0000256" key="3">
    <source>
        <dbReference type="ARBA" id="ARBA00022801"/>
    </source>
</evidence>
<evidence type="ECO:0000313" key="8">
    <source>
        <dbReference type="Proteomes" id="UP001328107"/>
    </source>
</evidence>
<feature type="compositionally biased region" description="Basic and acidic residues" evidence="5">
    <location>
        <begin position="264"/>
        <end position="287"/>
    </location>
</feature>
<feature type="region of interest" description="Disordered" evidence="5">
    <location>
        <begin position="191"/>
        <end position="220"/>
    </location>
</feature>
<gene>
    <name evidence="7" type="ORF">PMAYCL1PPCAC_11809</name>
</gene>
<name>A0AAN5CFS3_9BILA</name>
<evidence type="ECO:0000256" key="4">
    <source>
        <dbReference type="ARBA" id="ARBA00022807"/>
    </source>
</evidence>
<feature type="compositionally biased region" description="Low complexity" evidence="5">
    <location>
        <begin position="211"/>
        <end position="220"/>
    </location>
</feature>
<dbReference type="GO" id="GO:0005634">
    <property type="term" value="C:nucleus"/>
    <property type="evidence" value="ECO:0007669"/>
    <property type="project" value="TreeGrafter"/>
</dbReference>
<dbReference type="Gene3D" id="3.40.395.10">
    <property type="entry name" value="Adenoviral Proteinase, Chain A"/>
    <property type="match status" value="1"/>
</dbReference>
<keyword evidence="4" id="KW-0788">Thiol protease</keyword>
<dbReference type="InterPro" id="IPR003653">
    <property type="entry name" value="Peptidase_C48_C"/>
</dbReference>
<comment type="caution">
    <text evidence="7">The sequence shown here is derived from an EMBL/GenBank/DDBJ whole genome shotgun (WGS) entry which is preliminary data.</text>
</comment>
<feature type="region of interest" description="Disordered" evidence="5">
    <location>
        <begin position="1"/>
        <end position="53"/>
    </location>
</feature>
<dbReference type="InterPro" id="IPR038765">
    <property type="entry name" value="Papain-like_cys_pep_sf"/>
</dbReference>
<evidence type="ECO:0000313" key="7">
    <source>
        <dbReference type="EMBL" id="GMR41614.1"/>
    </source>
</evidence>
<keyword evidence="3" id="KW-0378">Hydrolase</keyword>
<evidence type="ECO:0000256" key="2">
    <source>
        <dbReference type="ARBA" id="ARBA00022670"/>
    </source>
</evidence>
<sequence length="791" mass="89478">DLLSSVALSVPGLTQEMNEAQVASPLRSQALDTQRKRAQIDRSGGPPRKKQSFVTQAWWTLKSMLPWSRNNDEEEEERVVNVEEEEDEEDDEEVIEEEEEQEDPNEVEVINDEDDDDVIAVPVQPSNIQRVPAVVTLGRSTEEEEQVIRREVREEQEVLVIETPEKTTTYIRRITPPSGGSSEARLVPQVFARDSPPDSDPEVVEIAPTPSGSSSRVYSSFSGLPPTLTGLTPEVTNRVMEYVTEQSSRVVTAHSPSQSSTTSFDRERLRVGEEEGERDSPRPEDSASRQVTPKSAIGVERSAYPGYKRDTWKKGYKREREIRIVGRGKGIVKNPRENQTKKAVERLRTMNSQLNGESNPFNEDAKQRYINILQGLASRSGMSAPAGKGQLANSSFSFAPILSNRKTLTLEDHTKRLALGKKMALDVIEGMFPRGKKETELPREHLDNEVAGPFRDTTIVLDESSRYSSRSPNASLSFHSVDKLADLQSRIHEMSLISTSGKLQFDLYKGSKAEFDQRVERLGEEGKLRTQHRLETERLHHIDARARLALQGIIVPLPEKAVDEFPDLSEEAEQLCRRAWVRGIDGEKFRGGDPPLCRRDLMTLNGLNWLNDEIILAYMNLIVERSKLDKNLPPVYAFNTFFYGNISNPAKGFATVKRWTRKVDVFSFDILLIPVHLSVHWTMAVVDVSAKSIHFYDSLGGRHGEVSDNIMRYLEAESMDKRKIPLDASEWELVSRSDIPHQHNGSDCGVFACKFADFAARRAPVTFDQSHMPYYRKRMVYQLCQSDLNAH</sequence>
<dbReference type="FunFam" id="3.40.395.10:FF:000001">
    <property type="entry name" value="Sentrin-specific protease 1"/>
    <property type="match status" value="1"/>
</dbReference>
<proteinExistence type="inferred from homology"/>
<feature type="non-terminal residue" evidence="7">
    <location>
        <position position="1"/>
    </location>
</feature>